<dbReference type="SUPFAM" id="SSF49899">
    <property type="entry name" value="Concanavalin A-like lectins/glucanases"/>
    <property type="match status" value="1"/>
</dbReference>
<dbReference type="AlphaFoldDB" id="A0A0R1LT96"/>
<evidence type="ECO:0000259" key="2">
    <source>
        <dbReference type="Pfam" id="PF13731"/>
    </source>
</evidence>
<dbReference type="PATRIC" id="fig|1423715.3.peg.2673"/>
<sequence length="716" mass="75961">MKKGELEMLKRWLCVGLAAIMVGLAGGSQAHADTDFDQALATAPQGISLNKANSIIALGTAPMSTASVDDVTNPDSPGTQAVVVNTAPYQFGTAWSTDENSIDLTHNQSIGFWFYFGNQGINAGDGMAFVLQNDPKGIAATPQFTDRPIGETLGVWAVDTDPDQAYVSSFAKTAIQNSWALEFDTHYNGLSGKSALGTANAFDIGDPAVHIASNYPGSGDTYVKRTVSGGLLGKDHYYYSMTHNGVISDSSQPNFLSNGQWHHMTLKWDASAKTMTYTFNDRNPKTGVAQSGTSQTVPIDLSKIDPDNTGHARWGFTGTTGQDYENNLIVLDNTPGLVDGTADASMQDLTHNHAITKDSQIVSGDQVELDYKLHYNGGRQSWSNINSRLNLPKGITYKSAEIDYAKGSKQTLNVSDMSNNKLTMTLAQSLDSQNNEATVKLLGQANDVPETVYNPALSSTFSSNALVTNADTPSFAINPNVDLDLKVTSGNPVTLKTKEDTTVTGNVAITTTASTKPTVNVQGKLNGQALPDTPVASDGTFKLNLTADQLQMGTNTLKLTATTPHGDTSKTVTVLITVVGTLEFGDVDGTSSFVTSTLTGTQQLVSRNKDWGIEVKDTRGTGQQWSLSAQSTSFTDNSGHTLSGGPVYVGSYGTQPLNGHAVQIMTHTTNDSTDDGQVNVANDWGDRSGVLLDVGGDTLSGTYHGTITWTLANAPS</sequence>
<evidence type="ECO:0000313" key="3">
    <source>
        <dbReference type="EMBL" id="KRK96129.1"/>
    </source>
</evidence>
<dbReference type="Pfam" id="PF13731">
    <property type="entry name" value="WxL"/>
    <property type="match status" value="1"/>
</dbReference>
<feature type="signal peptide" evidence="1">
    <location>
        <begin position="1"/>
        <end position="32"/>
    </location>
</feature>
<name>A0A0R1LT96_9LACO</name>
<comment type="caution">
    <text evidence="3">The sequence shown here is derived from an EMBL/GenBank/DDBJ whole genome shotgun (WGS) entry which is preliminary data.</text>
</comment>
<feature type="chain" id="PRO_5006407575" description="WxL domain-containing protein" evidence="1">
    <location>
        <begin position="33"/>
        <end position="716"/>
    </location>
</feature>
<dbReference type="InterPro" id="IPR027994">
    <property type="entry name" value="WxL_dom"/>
</dbReference>
<gene>
    <name evidence="3" type="ORF">FD25_GL002593</name>
</gene>
<feature type="domain" description="WxL" evidence="2">
    <location>
        <begin position="561"/>
        <end position="715"/>
    </location>
</feature>
<dbReference type="Proteomes" id="UP000051955">
    <property type="component" value="Unassembled WGS sequence"/>
</dbReference>
<keyword evidence="1" id="KW-0732">Signal</keyword>
<dbReference type="InterPro" id="IPR013320">
    <property type="entry name" value="ConA-like_dom_sf"/>
</dbReference>
<reference evidence="3 4" key="1">
    <citation type="journal article" date="2015" name="Genome Announc.">
        <title>Expanding the biotechnology potential of lactobacilli through comparative genomics of 213 strains and associated genera.</title>
        <authorList>
            <person name="Sun Z."/>
            <person name="Harris H.M."/>
            <person name="McCann A."/>
            <person name="Guo C."/>
            <person name="Argimon S."/>
            <person name="Zhang W."/>
            <person name="Yang X."/>
            <person name="Jeffery I.B."/>
            <person name="Cooney J.C."/>
            <person name="Kagawa T.F."/>
            <person name="Liu W."/>
            <person name="Song Y."/>
            <person name="Salvetti E."/>
            <person name="Wrobel A."/>
            <person name="Rasinkangas P."/>
            <person name="Parkhill J."/>
            <person name="Rea M.C."/>
            <person name="O'Sullivan O."/>
            <person name="Ritari J."/>
            <person name="Douillard F.P."/>
            <person name="Paul Ross R."/>
            <person name="Yang R."/>
            <person name="Briner A.E."/>
            <person name="Felis G.E."/>
            <person name="de Vos W.M."/>
            <person name="Barrangou R."/>
            <person name="Klaenhammer T.R."/>
            <person name="Caufield P.W."/>
            <person name="Cui Y."/>
            <person name="Zhang H."/>
            <person name="O'Toole P.W."/>
        </authorList>
    </citation>
    <scope>NUCLEOTIDE SEQUENCE [LARGE SCALE GENOMIC DNA]</scope>
    <source>
        <strain evidence="3 4">DSM 19394</strain>
    </source>
</reference>
<accession>A0A0R1LT96</accession>
<dbReference type="STRING" id="1423715.FD25_GL002593"/>
<evidence type="ECO:0000256" key="1">
    <source>
        <dbReference type="SAM" id="SignalP"/>
    </source>
</evidence>
<proteinExistence type="predicted"/>
<dbReference type="Gene3D" id="2.60.120.200">
    <property type="match status" value="1"/>
</dbReference>
<dbReference type="EMBL" id="AZDV01000005">
    <property type="protein sequence ID" value="KRK96129.1"/>
    <property type="molecule type" value="Genomic_DNA"/>
</dbReference>
<keyword evidence="4" id="KW-1185">Reference proteome</keyword>
<evidence type="ECO:0000313" key="4">
    <source>
        <dbReference type="Proteomes" id="UP000051955"/>
    </source>
</evidence>
<protein>
    <recommendedName>
        <fullName evidence="2">WxL domain-containing protein</fullName>
    </recommendedName>
</protein>
<organism evidence="3 4">
    <name type="scientific">Levilactobacillus acidifarinae DSM 19394 = JCM 15949</name>
    <dbReference type="NCBI Taxonomy" id="1423715"/>
    <lineage>
        <taxon>Bacteria</taxon>
        <taxon>Bacillati</taxon>
        <taxon>Bacillota</taxon>
        <taxon>Bacilli</taxon>
        <taxon>Lactobacillales</taxon>
        <taxon>Lactobacillaceae</taxon>
        <taxon>Levilactobacillus</taxon>
    </lineage>
</organism>